<name>A0ACC0H639_9ERIC</name>
<keyword evidence="2" id="KW-1185">Reference proteome</keyword>
<comment type="caution">
    <text evidence="1">The sequence shown here is derived from an EMBL/GenBank/DDBJ whole genome shotgun (WGS) entry which is preliminary data.</text>
</comment>
<proteinExistence type="predicted"/>
<gene>
    <name evidence="1" type="ORF">LOK49_LG07G01632</name>
</gene>
<dbReference type="Proteomes" id="UP001060215">
    <property type="component" value="Chromosome 7"/>
</dbReference>
<accession>A0ACC0H639</accession>
<reference evidence="1 2" key="1">
    <citation type="journal article" date="2022" name="Plant J.">
        <title>Chromosome-level genome of Camellia lanceoleosa provides a valuable resource for understanding genome evolution and self-incompatibility.</title>
        <authorList>
            <person name="Gong W."/>
            <person name="Xiao S."/>
            <person name="Wang L."/>
            <person name="Liao Z."/>
            <person name="Chang Y."/>
            <person name="Mo W."/>
            <person name="Hu G."/>
            <person name="Li W."/>
            <person name="Zhao G."/>
            <person name="Zhu H."/>
            <person name="Hu X."/>
            <person name="Ji K."/>
            <person name="Xiang X."/>
            <person name="Song Q."/>
            <person name="Yuan D."/>
            <person name="Jin S."/>
            <person name="Zhang L."/>
        </authorList>
    </citation>
    <scope>NUCLEOTIDE SEQUENCE [LARGE SCALE GENOMIC DNA]</scope>
    <source>
        <strain evidence="1">SQ_2022a</strain>
    </source>
</reference>
<sequence length="103" mass="11134">MRDKKLTYAGVEASEEVDAECAEEILLVVVSWFACSWAGLCRGESMDGHNGSAAAIYSKENLLNNVLSAIPSVACLSSCNTWHSRSRHLLHLFCFGASNGLLV</sequence>
<organism evidence="1 2">
    <name type="scientific">Camellia lanceoleosa</name>
    <dbReference type="NCBI Taxonomy" id="1840588"/>
    <lineage>
        <taxon>Eukaryota</taxon>
        <taxon>Viridiplantae</taxon>
        <taxon>Streptophyta</taxon>
        <taxon>Embryophyta</taxon>
        <taxon>Tracheophyta</taxon>
        <taxon>Spermatophyta</taxon>
        <taxon>Magnoliopsida</taxon>
        <taxon>eudicotyledons</taxon>
        <taxon>Gunneridae</taxon>
        <taxon>Pentapetalae</taxon>
        <taxon>asterids</taxon>
        <taxon>Ericales</taxon>
        <taxon>Theaceae</taxon>
        <taxon>Camellia</taxon>
    </lineage>
</organism>
<protein>
    <submittedName>
        <fullName evidence="1">Uncharacterized protein</fullName>
    </submittedName>
</protein>
<dbReference type="EMBL" id="CM045764">
    <property type="protein sequence ID" value="KAI8008389.1"/>
    <property type="molecule type" value="Genomic_DNA"/>
</dbReference>
<evidence type="ECO:0000313" key="2">
    <source>
        <dbReference type="Proteomes" id="UP001060215"/>
    </source>
</evidence>
<evidence type="ECO:0000313" key="1">
    <source>
        <dbReference type="EMBL" id="KAI8008389.1"/>
    </source>
</evidence>